<dbReference type="EMBL" id="CP120627">
    <property type="protein sequence ID" value="WEW56700.1"/>
    <property type="molecule type" value="Genomic_DNA"/>
</dbReference>
<reference evidence="3" key="1">
    <citation type="submission" date="2023-03" db="EMBL/GenBank/DDBJ databases">
        <title>Emydomyces testavorans Genome Sequence.</title>
        <authorList>
            <person name="Hoyer L."/>
        </authorList>
    </citation>
    <scope>NUCLEOTIDE SEQUENCE</scope>
    <source>
        <strain evidence="3">16-2883</strain>
    </source>
</reference>
<dbReference type="Proteomes" id="UP001219355">
    <property type="component" value="Chromosome 1"/>
</dbReference>
<dbReference type="PANTHER" id="PTHR36459">
    <property type="entry name" value="ORF"/>
    <property type="match status" value="1"/>
</dbReference>
<feature type="transmembrane region" description="Helical" evidence="1">
    <location>
        <begin position="216"/>
        <end position="239"/>
    </location>
</feature>
<dbReference type="PANTHER" id="PTHR36459:SF1">
    <property type="entry name" value="FATTY ACID DESATURASE DOMAIN-CONTAINING PROTEIN-RELATED"/>
    <property type="match status" value="1"/>
</dbReference>
<organism evidence="3 4">
    <name type="scientific">Emydomyces testavorans</name>
    <dbReference type="NCBI Taxonomy" id="2070801"/>
    <lineage>
        <taxon>Eukaryota</taxon>
        <taxon>Fungi</taxon>
        <taxon>Dikarya</taxon>
        <taxon>Ascomycota</taxon>
        <taxon>Pezizomycotina</taxon>
        <taxon>Eurotiomycetes</taxon>
        <taxon>Eurotiomycetidae</taxon>
        <taxon>Onygenales</taxon>
        <taxon>Nannizziopsiaceae</taxon>
        <taxon>Emydomyces</taxon>
    </lineage>
</organism>
<gene>
    <name evidence="3" type="ORF">PRK78_002148</name>
</gene>
<evidence type="ECO:0000313" key="4">
    <source>
        <dbReference type="Proteomes" id="UP001219355"/>
    </source>
</evidence>
<feature type="domain" description="Fatty acid desaturase" evidence="2">
    <location>
        <begin position="129"/>
        <end position="357"/>
    </location>
</feature>
<sequence>MDPSTFIDPQLTLPDRLVVQNLLKVVESKSPTQPGSSKDGYDTQRTIQKLAALNDVSNPEFDPTVFQFWDTGFLQSKLPEVIRKYLFQPYIRWAQGIVRVKTDVVIVTHLFLYLTTSIPSALLLYYHFTWIHGIAHCMLHLWYTGTYTLMKHQHIHMNGILSSRYYLLDLLFPFILDPLLGHTWNSYYYHHIKHHHVEGNGPDDLNSTLRYDRDNIYDFMCYVGRFFFLVWLELPLYFVRKGKFKFAFQSAFWEASDYAYLYLLYRYVSPRATFFVFLVPLLTLRIGLMVGNWGQHAFVDSADPDSDFRSSITLIDVASNRFCFNDGYHTSHHLNPRRHWREHPVAFMKQKERYAEERALVFRNIDFIMITVKLLQKDYMYLAKCLVPMGDQVKMSLQERADMLRSRARRFTSDELQSKFRKHKLR</sequence>
<keyword evidence="1" id="KW-0812">Transmembrane</keyword>
<dbReference type="AlphaFoldDB" id="A0AAF0DDX1"/>
<name>A0AAF0DDX1_9EURO</name>
<dbReference type="Pfam" id="PF00487">
    <property type="entry name" value="FA_desaturase"/>
    <property type="match status" value="1"/>
</dbReference>
<accession>A0AAF0DDX1</accession>
<proteinExistence type="predicted"/>
<dbReference type="InterPro" id="IPR005804">
    <property type="entry name" value="FA_desaturase_dom"/>
</dbReference>
<evidence type="ECO:0000259" key="2">
    <source>
        <dbReference type="Pfam" id="PF00487"/>
    </source>
</evidence>
<protein>
    <recommendedName>
        <fullName evidence="2">Fatty acid desaturase domain-containing protein</fullName>
    </recommendedName>
</protein>
<evidence type="ECO:0000256" key="1">
    <source>
        <dbReference type="SAM" id="Phobius"/>
    </source>
</evidence>
<keyword evidence="1" id="KW-1133">Transmembrane helix</keyword>
<keyword evidence="1" id="KW-0472">Membrane</keyword>
<dbReference type="GO" id="GO:0006629">
    <property type="term" value="P:lipid metabolic process"/>
    <property type="evidence" value="ECO:0007669"/>
    <property type="project" value="InterPro"/>
</dbReference>
<keyword evidence="4" id="KW-1185">Reference proteome</keyword>
<feature type="transmembrane region" description="Helical" evidence="1">
    <location>
        <begin position="274"/>
        <end position="293"/>
    </location>
</feature>
<evidence type="ECO:0000313" key="3">
    <source>
        <dbReference type="EMBL" id="WEW56700.1"/>
    </source>
</evidence>